<dbReference type="EMBL" id="DS231835">
    <property type="protein sequence ID" value="EDS32900.1"/>
    <property type="molecule type" value="Genomic_DNA"/>
</dbReference>
<organism>
    <name type="scientific">Culex quinquefasciatus</name>
    <name type="common">Southern house mosquito</name>
    <name type="synonym">Culex pungens</name>
    <dbReference type="NCBI Taxonomy" id="7176"/>
    <lineage>
        <taxon>Eukaryota</taxon>
        <taxon>Metazoa</taxon>
        <taxon>Ecdysozoa</taxon>
        <taxon>Arthropoda</taxon>
        <taxon>Hexapoda</taxon>
        <taxon>Insecta</taxon>
        <taxon>Pterygota</taxon>
        <taxon>Neoptera</taxon>
        <taxon>Endopterygota</taxon>
        <taxon>Diptera</taxon>
        <taxon>Nematocera</taxon>
        <taxon>Culicoidea</taxon>
        <taxon>Culicidae</taxon>
        <taxon>Culicinae</taxon>
        <taxon>Culicini</taxon>
        <taxon>Culex</taxon>
        <taxon>Culex</taxon>
    </lineage>
</organism>
<dbReference type="InParanoid" id="B0W456"/>
<dbReference type="VEuPathDB" id="VectorBase:CPIJ001816"/>
<keyword evidence="2" id="KW-0812">Transmembrane</keyword>
<keyword evidence="5" id="KW-1185">Reference proteome</keyword>
<reference evidence="3" key="1">
    <citation type="submission" date="2007-03" db="EMBL/GenBank/DDBJ databases">
        <title>Annotation of Culex pipiens quinquefasciatus.</title>
        <authorList>
            <consortium name="The Broad Institute Genome Sequencing Platform"/>
            <person name="Atkinson P.W."/>
            <person name="Hemingway J."/>
            <person name="Christensen B.M."/>
            <person name="Higgs S."/>
            <person name="Kodira C."/>
            <person name="Hannick L."/>
            <person name="Megy K."/>
            <person name="O'Leary S."/>
            <person name="Pearson M."/>
            <person name="Haas B.J."/>
            <person name="Mauceli E."/>
            <person name="Wortman J.R."/>
            <person name="Lee N.H."/>
            <person name="Guigo R."/>
            <person name="Stanke M."/>
            <person name="Alvarado L."/>
            <person name="Amedeo P."/>
            <person name="Antoine C.H."/>
            <person name="Arensburger P."/>
            <person name="Bidwell S.L."/>
            <person name="Crawford M."/>
            <person name="Camaro F."/>
            <person name="Devon K."/>
            <person name="Engels R."/>
            <person name="Hammond M."/>
            <person name="Howarth C."/>
            <person name="Koehrsen M."/>
            <person name="Lawson D."/>
            <person name="Montgomery P."/>
            <person name="Nene V."/>
            <person name="Nusbaum C."/>
            <person name="Puiu D."/>
            <person name="Romero-Severson J."/>
            <person name="Severson D.W."/>
            <person name="Shumway M."/>
            <person name="Sisk P."/>
            <person name="Stolte C."/>
            <person name="Zeng Q."/>
            <person name="Eisenstadt E."/>
            <person name="Fraser-Liggett C."/>
            <person name="Strausberg R."/>
            <person name="Galagan J."/>
            <person name="Birren B."/>
            <person name="Collins F.H."/>
        </authorList>
    </citation>
    <scope>NUCLEOTIDE SEQUENCE [LARGE SCALE GENOMIC DNA]</scope>
    <source>
        <strain evidence="3">JHB</strain>
    </source>
</reference>
<feature type="transmembrane region" description="Helical" evidence="2">
    <location>
        <begin position="173"/>
        <end position="193"/>
    </location>
</feature>
<reference evidence="4" key="2">
    <citation type="submission" date="2020-05" db="UniProtKB">
        <authorList>
            <consortium name="EnsemblMetazoa"/>
        </authorList>
    </citation>
    <scope>IDENTIFICATION</scope>
    <source>
        <strain evidence="4">JHB</strain>
    </source>
</reference>
<evidence type="ECO:0000313" key="4">
    <source>
        <dbReference type="EnsemblMetazoa" id="CPIJ001816-PA"/>
    </source>
</evidence>
<keyword evidence="2" id="KW-0472">Membrane</keyword>
<dbReference type="KEGG" id="cqu:CpipJ_CPIJ001816"/>
<dbReference type="eggNOG" id="ENOG502TATW">
    <property type="taxonomic scope" value="Eukaryota"/>
</dbReference>
<evidence type="ECO:0000256" key="2">
    <source>
        <dbReference type="SAM" id="Phobius"/>
    </source>
</evidence>
<evidence type="ECO:0000256" key="1">
    <source>
        <dbReference type="SAM" id="MobiDB-lite"/>
    </source>
</evidence>
<keyword evidence="2" id="KW-1133">Transmembrane helix</keyword>
<feature type="compositionally biased region" description="Basic and acidic residues" evidence="1">
    <location>
        <begin position="528"/>
        <end position="577"/>
    </location>
</feature>
<proteinExistence type="predicted"/>
<dbReference type="AlphaFoldDB" id="B0W456"/>
<accession>B0W456</accession>
<evidence type="ECO:0000313" key="5">
    <source>
        <dbReference type="Proteomes" id="UP000002320"/>
    </source>
</evidence>
<feature type="region of interest" description="Disordered" evidence="1">
    <location>
        <begin position="509"/>
        <end position="577"/>
    </location>
</feature>
<dbReference type="EnsemblMetazoa" id="CPIJ001816-RA">
    <property type="protein sequence ID" value="CPIJ001816-PA"/>
    <property type="gene ID" value="CPIJ001816"/>
</dbReference>
<dbReference type="Proteomes" id="UP000002320">
    <property type="component" value="Unassembled WGS sequence"/>
</dbReference>
<gene>
    <name evidence="4" type="primary">6032977</name>
    <name evidence="3" type="ORF">CpipJ_CPIJ001816</name>
</gene>
<feature type="transmembrane region" description="Helical" evidence="2">
    <location>
        <begin position="228"/>
        <end position="252"/>
    </location>
</feature>
<dbReference type="HOGENOM" id="CLU_472713_0_0_1"/>
<name>B0W456_CULQU</name>
<dbReference type="VEuPathDB" id="VectorBase:CQUJHB020345"/>
<evidence type="ECO:0000313" key="3">
    <source>
        <dbReference type="EMBL" id="EDS32900.1"/>
    </source>
</evidence>
<protein>
    <submittedName>
        <fullName evidence="3 4">Uncharacterized protein</fullName>
    </submittedName>
</protein>
<sequence length="577" mass="67209">MATSDNATIPNVCNRFEWPSSRVYFAEAALFNVFGAEADDRRIIVTTRLTFKAIIDERKYLNGIYIVYDETESPIYHYNRYKKSLHKLDVLQNDPLLASTRDLAGMPFSTLEKHFIDYAFLELAAMRFNGSIELTRIASFYLVYLNYKYTVHYDYGLNKPIPSIYVITDPLDISSWISLFSAVIGLSLIRTFISGMYTVRHILRDFVLVLECFTLGTKVLFHRNLEQLLFGLFLLLTVVLINAYQSMIISYLMSPRFYPELDTLELLNETCCWEPFRLAPSYNFKQLDKCSSITMFGYVENDNRLLIEQAYDNSYCVKIDEWQWMELNQNPLLAMTSGLYRWSNKIINEWPSVAWLMGDPVVAEKVSTLGPRFYPELDTLQLINDSCCWDQSEYMSYYNLKRLDKCPEIDMYSNLDSEDLDLVRQAYAATFCTIVDKVQRMVIDHFPYLAKDSGMYRWSKQTINNWPLLAWTNGDPIVLERMLILSRIYYAENALNSIFGKAFSELKEPSLESTGSRNRKPRTLARYARTDAAHSRDVTRLTGHPERDRKPDHPSNRRREDAGTGFGRTHERGKPRE</sequence>